<gene>
    <name evidence="3" type="ORF">Sradi_2282000</name>
</gene>
<sequence>MCESKLLGGLGFRHLHLFNLAMLAKQLWRIWSYPEKLLSRVLKARYFPRSDVFSASLGTRPSFTWRSVMAAQSLFRKGCRWRVGTGEHIRAWDDPWLPRPRSFKPITPAPVVPANLFVADLVTPDGLDWDVVRVRELFWPEDSEVILGLPLSRTREPDLLVWHYSKNGRFSVRSAYHLACLLDDRPGSSSLGEHESSWWRKVWQSKIPNKIKVFVWRACLNALPTSANLHRRIQGFQAGCPLCCAEKEDVMHVLALCPFARQAWGLSSFRSSSLGLDSQELSLFFCFCWALWWCRNRKLMEGECVNPAQVSPFASHYLAAFLTQSAGAATRCASPIPSRWQAPPSPFIKLNFDGATPGDGEMAESIAVREAVNLALRKGWRSVVFEGDCATLILKLQSPMKDCSFTGTIVADVLNLASVFSSCRFSLVKRSANAVAHFFAKCAVDFVEGDHIVPPAAVPLLQLDSMME</sequence>
<dbReference type="EMBL" id="JACGWJ010000009">
    <property type="protein sequence ID" value="KAL0399387.1"/>
    <property type="molecule type" value="Genomic_DNA"/>
</dbReference>
<dbReference type="InterPro" id="IPR036397">
    <property type="entry name" value="RNaseH_sf"/>
</dbReference>
<name>A0AAW2T4B3_SESRA</name>
<dbReference type="InterPro" id="IPR052929">
    <property type="entry name" value="RNase_H-like_EbsB-rel"/>
</dbReference>
<proteinExistence type="predicted"/>
<evidence type="ECO:0000259" key="2">
    <source>
        <dbReference type="Pfam" id="PF13966"/>
    </source>
</evidence>
<dbReference type="InterPro" id="IPR044730">
    <property type="entry name" value="RNase_H-like_dom_plant"/>
</dbReference>
<dbReference type="InterPro" id="IPR002156">
    <property type="entry name" value="RNaseH_domain"/>
</dbReference>
<feature type="domain" description="RNase H type-1" evidence="1">
    <location>
        <begin position="359"/>
        <end position="442"/>
    </location>
</feature>
<dbReference type="AlphaFoldDB" id="A0AAW2T4B3"/>
<dbReference type="CDD" id="cd06222">
    <property type="entry name" value="RNase_H_like"/>
    <property type="match status" value="1"/>
</dbReference>
<dbReference type="Gene3D" id="3.30.420.10">
    <property type="entry name" value="Ribonuclease H-like superfamily/Ribonuclease H"/>
    <property type="match status" value="1"/>
</dbReference>
<reference evidence="3" key="2">
    <citation type="journal article" date="2024" name="Plant">
        <title>Genomic evolution and insights into agronomic trait innovations of Sesamum species.</title>
        <authorList>
            <person name="Miao H."/>
            <person name="Wang L."/>
            <person name="Qu L."/>
            <person name="Liu H."/>
            <person name="Sun Y."/>
            <person name="Le M."/>
            <person name="Wang Q."/>
            <person name="Wei S."/>
            <person name="Zheng Y."/>
            <person name="Lin W."/>
            <person name="Duan Y."/>
            <person name="Cao H."/>
            <person name="Xiong S."/>
            <person name="Wang X."/>
            <person name="Wei L."/>
            <person name="Li C."/>
            <person name="Ma Q."/>
            <person name="Ju M."/>
            <person name="Zhao R."/>
            <person name="Li G."/>
            <person name="Mu C."/>
            <person name="Tian Q."/>
            <person name="Mei H."/>
            <person name="Zhang T."/>
            <person name="Gao T."/>
            <person name="Zhang H."/>
        </authorList>
    </citation>
    <scope>NUCLEOTIDE SEQUENCE</scope>
    <source>
        <strain evidence="3">G02</strain>
    </source>
</reference>
<protein>
    <submittedName>
        <fullName evidence="3">Mitochondrial protein</fullName>
    </submittedName>
</protein>
<organism evidence="3">
    <name type="scientific">Sesamum radiatum</name>
    <name type="common">Black benniseed</name>
    <dbReference type="NCBI Taxonomy" id="300843"/>
    <lineage>
        <taxon>Eukaryota</taxon>
        <taxon>Viridiplantae</taxon>
        <taxon>Streptophyta</taxon>
        <taxon>Embryophyta</taxon>
        <taxon>Tracheophyta</taxon>
        <taxon>Spermatophyta</taxon>
        <taxon>Magnoliopsida</taxon>
        <taxon>eudicotyledons</taxon>
        <taxon>Gunneridae</taxon>
        <taxon>Pentapetalae</taxon>
        <taxon>asterids</taxon>
        <taxon>lamiids</taxon>
        <taxon>Lamiales</taxon>
        <taxon>Pedaliaceae</taxon>
        <taxon>Sesamum</taxon>
    </lineage>
</organism>
<evidence type="ECO:0000313" key="3">
    <source>
        <dbReference type="EMBL" id="KAL0399387.1"/>
    </source>
</evidence>
<reference evidence="3" key="1">
    <citation type="submission" date="2020-06" db="EMBL/GenBank/DDBJ databases">
        <authorList>
            <person name="Li T."/>
            <person name="Hu X."/>
            <person name="Zhang T."/>
            <person name="Song X."/>
            <person name="Zhang H."/>
            <person name="Dai N."/>
            <person name="Sheng W."/>
            <person name="Hou X."/>
            <person name="Wei L."/>
        </authorList>
    </citation>
    <scope>NUCLEOTIDE SEQUENCE</scope>
    <source>
        <strain evidence="3">G02</strain>
        <tissue evidence="3">Leaf</tissue>
    </source>
</reference>
<comment type="caution">
    <text evidence="3">The sequence shown here is derived from an EMBL/GenBank/DDBJ whole genome shotgun (WGS) entry which is preliminary data.</text>
</comment>
<dbReference type="Pfam" id="PF13456">
    <property type="entry name" value="RVT_3"/>
    <property type="match status" value="1"/>
</dbReference>
<dbReference type="GO" id="GO:0003676">
    <property type="term" value="F:nucleic acid binding"/>
    <property type="evidence" value="ECO:0007669"/>
    <property type="project" value="InterPro"/>
</dbReference>
<dbReference type="Pfam" id="PF13966">
    <property type="entry name" value="zf-RVT"/>
    <property type="match status" value="1"/>
</dbReference>
<evidence type="ECO:0000259" key="1">
    <source>
        <dbReference type="Pfam" id="PF13456"/>
    </source>
</evidence>
<dbReference type="PANTHER" id="PTHR47074:SF61">
    <property type="entry name" value="RNASE H TYPE-1 DOMAIN-CONTAINING PROTEIN"/>
    <property type="match status" value="1"/>
</dbReference>
<feature type="domain" description="Reverse transcriptase zinc-binding" evidence="2">
    <location>
        <begin position="170"/>
        <end position="264"/>
    </location>
</feature>
<dbReference type="InterPro" id="IPR026960">
    <property type="entry name" value="RVT-Znf"/>
</dbReference>
<dbReference type="GO" id="GO:0004523">
    <property type="term" value="F:RNA-DNA hybrid ribonuclease activity"/>
    <property type="evidence" value="ECO:0007669"/>
    <property type="project" value="InterPro"/>
</dbReference>
<dbReference type="PANTHER" id="PTHR47074">
    <property type="entry name" value="BNAC02G40300D PROTEIN"/>
    <property type="match status" value="1"/>
</dbReference>
<accession>A0AAW2T4B3</accession>